<name>A0A9P3LTI2_9FUNG</name>
<keyword evidence="2 3" id="KW-0040">ANK repeat</keyword>
<dbReference type="PROSITE" id="PS50088">
    <property type="entry name" value="ANK_REPEAT"/>
    <property type="match status" value="2"/>
</dbReference>
<dbReference type="PANTHER" id="PTHR24171:SF9">
    <property type="entry name" value="ANKYRIN REPEAT DOMAIN-CONTAINING PROTEIN 39"/>
    <property type="match status" value="1"/>
</dbReference>
<dbReference type="Proteomes" id="UP000827284">
    <property type="component" value="Unassembled WGS sequence"/>
</dbReference>
<feature type="region of interest" description="Disordered" evidence="5">
    <location>
        <begin position="705"/>
        <end position="770"/>
    </location>
</feature>
<feature type="compositionally biased region" description="Polar residues" evidence="5">
    <location>
        <begin position="349"/>
        <end position="360"/>
    </location>
</feature>
<dbReference type="InterPro" id="IPR002110">
    <property type="entry name" value="Ankyrin_rpt"/>
</dbReference>
<reference evidence="7" key="2">
    <citation type="journal article" date="2022" name="Microbiol. Resour. Announc.">
        <title>Whole-Genome Sequence of Entomortierella parvispora E1425, a Mucoromycotan Fungus Associated with Burkholderiaceae-Related Endosymbiotic Bacteria.</title>
        <authorList>
            <person name="Herlambang A."/>
            <person name="Guo Y."/>
            <person name="Takashima Y."/>
            <person name="Narisawa K."/>
            <person name="Ohta H."/>
            <person name="Nishizawa T."/>
        </authorList>
    </citation>
    <scope>NUCLEOTIDE SEQUENCE</scope>
    <source>
        <strain evidence="7">E1425</strain>
    </source>
</reference>
<dbReference type="Pfam" id="PF12796">
    <property type="entry name" value="Ank_2"/>
    <property type="match status" value="1"/>
</dbReference>
<evidence type="ECO:0000313" key="7">
    <source>
        <dbReference type="EMBL" id="GJJ69969.1"/>
    </source>
</evidence>
<feature type="region of interest" description="Disordered" evidence="5">
    <location>
        <begin position="381"/>
        <end position="405"/>
    </location>
</feature>
<organism evidence="7 8">
    <name type="scientific">Entomortierella parvispora</name>
    <dbReference type="NCBI Taxonomy" id="205924"/>
    <lineage>
        <taxon>Eukaryota</taxon>
        <taxon>Fungi</taxon>
        <taxon>Fungi incertae sedis</taxon>
        <taxon>Mucoromycota</taxon>
        <taxon>Mortierellomycotina</taxon>
        <taxon>Mortierellomycetes</taxon>
        <taxon>Mortierellales</taxon>
        <taxon>Mortierellaceae</taxon>
        <taxon>Entomortierella</taxon>
    </lineage>
</organism>
<evidence type="ECO:0000313" key="8">
    <source>
        <dbReference type="Proteomes" id="UP000827284"/>
    </source>
</evidence>
<evidence type="ECO:0000256" key="5">
    <source>
        <dbReference type="SAM" id="MobiDB-lite"/>
    </source>
</evidence>
<feature type="domain" description="Septin-type G" evidence="6">
    <location>
        <begin position="20"/>
        <end position="330"/>
    </location>
</feature>
<evidence type="ECO:0000256" key="4">
    <source>
        <dbReference type="RuleBase" id="RU004560"/>
    </source>
</evidence>
<dbReference type="InterPro" id="IPR030379">
    <property type="entry name" value="G_SEPTIN_dom"/>
</dbReference>
<accession>A0A9P3LTI2</accession>
<dbReference type="Pfam" id="PF00735">
    <property type="entry name" value="Septin"/>
    <property type="match status" value="1"/>
</dbReference>
<evidence type="ECO:0000256" key="1">
    <source>
        <dbReference type="ARBA" id="ARBA00022737"/>
    </source>
</evidence>
<dbReference type="SMART" id="SM00248">
    <property type="entry name" value="ANK"/>
    <property type="match status" value="3"/>
</dbReference>
<feature type="region of interest" description="Disordered" evidence="5">
    <location>
        <begin position="325"/>
        <end position="360"/>
    </location>
</feature>
<protein>
    <recommendedName>
        <fullName evidence="6">Septin-type G domain-containing protein</fullName>
    </recommendedName>
</protein>
<feature type="repeat" description="ANK" evidence="3">
    <location>
        <begin position="565"/>
        <end position="599"/>
    </location>
</feature>
<comment type="similarity">
    <text evidence="4">Belongs to the TRAFAC class TrmE-Era-EngA-EngB-Septin-like GTPase superfamily. Septin GTPase family.</text>
</comment>
<feature type="repeat" description="ANK" evidence="3">
    <location>
        <begin position="600"/>
        <end position="633"/>
    </location>
</feature>
<reference evidence="7" key="1">
    <citation type="submission" date="2021-11" db="EMBL/GenBank/DDBJ databases">
        <authorList>
            <person name="Herlambang A."/>
            <person name="Guo Y."/>
            <person name="Takashima Y."/>
            <person name="Nishizawa T."/>
        </authorList>
    </citation>
    <scope>NUCLEOTIDE SEQUENCE</scope>
    <source>
        <strain evidence="7">E1425</strain>
    </source>
</reference>
<feature type="compositionally biased region" description="Basic and acidic residues" evidence="5">
    <location>
        <begin position="325"/>
        <end position="340"/>
    </location>
</feature>
<dbReference type="PROSITE" id="PS51719">
    <property type="entry name" value="G_SEPTIN"/>
    <property type="match status" value="1"/>
</dbReference>
<proteinExistence type="inferred from homology"/>
<sequence>MTLATLDPFATGVNDQTSTSSASLRFLLLGDVGVGRRAFVDTFIASLEGVNSNTVLQENIPRPNIQSSTSLSPSAISLPAVHVQTSPVFGPGKKGASSPFDDPLGLVPPNVQTPGRDLWFVTLPGYSSTTNPSSVLSMTDDYLNHHLLTTTSIFSPTIPSAQLAWFLMTGGRAHTLPTCAFYFVLYELKPVDILYMKLVHERVNLVPIITKADTVSSRELWILKRRMIRQLKLNGIKFHTFGMDLETVEAMTDRHEWGAPPFAVSSRRDQNGQLPQSELGQLIKLCLYEQLRHSQEEAARKVIEWRRAFGPSGYPATTVAEKVWGERAADDGTSSSDRRPALATDTRPTELTTSGSSFYNNPEFEAQLISQYVLRQEDVASPPSAQAGTLGFESPTGETSPVKDMSTKPYGVSMYTSPNLTAAEARLSLIHQTTGMSVDSSTRPNEIMDDKVNTVHTLSDGQYAASGAAIEGTEFKVEVPNSGTYQQMQYHQPLPQQEPSYLVQGGYPTTAGAYIVPDMYQPGLAFSLSPGEALGDIWEATELGDIATVQRHLNNGASPDQRNASRSTLLHRAAWQGSRPYGMMNLLISYGANVNLANENGNTVLQNVLMKHDDPALIKLLLDNGAETNIPNKEGMNTLEVAALFNKLDSAKYLLDHDLESSEPQSITNALTRARSPDKKLMKMLLKSWQGKEGEKKRSDLVERLLSPPNSSPNPVPVQGQQAPTTHPVMHNRSLSQLQNQSQSQIADATSIHSTDTQKGGDGNANSSKASSIHYEGRCSVLFFFFFFFFFGS</sequence>
<keyword evidence="8" id="KW-1185">Reference proteome</keyword>
<feature type="compositionally biased region" description="Low complexity" evidence="5">
    <location>
        <begin position="734"/>
        <end position="745"/>
    </location>
</feature>
<dbReference type="Gene3D" id="3.40.50.300">
    <property type="entry name" value="P-loop containing nucleotide triphosphate hydrolases"/>
    <property type="match status" value="1"/>
</dbReference>
<dbReference type="OrthoDB" id="341259at2759"/>
<dbReference type="PROSITE" id="PS50297">
    <property type="entry name" value="ANK_REP_REGION"/>
    <property type="match status" value="1"/>
</dbReference>
<comment type="caution">
    <text evidence="7">The sequence shown here is derived from an EMBL/GenBank/DDBJ whole genome shotgun (WGS) entry which is preliminary data.</text>
</comment>
<keyword evidence="1" id="KW-0677">Repeat</keyword>
<feature type="compositionally biased region" description="Polar residues" evidence="5">
    <location>
        <begin position="746"/>
        <end position="770"/>
    </location>
</feature>
<dbReference type="GO" id="GO:0005525">
    <property type="term" value="F:GTP binding"/>
    <property type="evidence" value="ECO:0007669"/>
    <property type="project" value="UniProtKB-KW"/>
</dbReference>
<evidence type="ECO:0000256" key="3">
    <source>
        <dbReference type="PROSITE-ProRule" id="PRU00023"/>
    </source>
</evidence>
<evidence type="ECO:0000256" key="2">
    <source>
        <dbReference type="ARBA" id="ARBA00023043"/>
    </source>
</evidence>
<dbReference type="PANTHER" id="PTHR24171">
    <property type="entry name" value="ANKYRIN REPEAT DOMAIN-CONTAINING PROTEIN 39-RELATED"/>
    <property type="match status" value="1"/>
</dbReference>
<evidence type="ECO:0000259" key="6">
    <source>
        <dbReference type="PROSITE" id="PS51719"/>
    </source>
</evidence>
<gene>
    <name evidence="7" type="ORF">EMPS_02318</name>
</gene>
<keyword evidence="4" id="KW-0547">Nucleotide-binding</keyword>
<dbReference type="InterPro" id="IPR027417">
    <property type="entry name" value="P-loop_NTPase"/>
</dbReference>
<dbReference type="AlphaFoldDB" id="A0A9P3LTI2"/>
<dbReference type="EMBL" id="BQFW01000003">
    <property type="protein sequence ID" value="GJJ69969.1"/>
    <property type="molecule type" value="Genomic_DNA"/>
</dbReference>
<dbReference type="InterPro" id="IPR036770">
    <property type="entry name" value="Ankyrin_rpt-contain_sf"/>
</dbReference>
<keyword evidence="4" id="KW-0342">GTP-binding</keyword>
<dbReference type="SUPFAM" id="SSF48403">
    <property type="entry name" value="Ankyrin repeat"/>
    <property type="match status" value="1"/>
</dbReference>
<dbReference type="Gene3D" id="1.25.40.20">
    <property type="entry name" value="Ankyrin repeat-containing domain"/>
    <property type="match status" value="1"/>
</dbReference>